<dbReference type="Pfam" id="PF00001">
    <property type="entry name" value="7tm_1"/>
    <property type="match status" value="1"/>
</dbReference>
<dbReference type="GeneTree" id="ENSGT01130000278308"/>
<dbReference type="InterPro" id="IPR000496">
    <property type="entry name" value="Brdyknn_rcpt"/>
</dbReference>
<feature type="domain" description="G-protein coupled receptors family 1 profile" evidence="13">
    <location>
        <begin position="62"/>
        <end position="316"/>
    </location>
</feature>
<dbReference type="AlphaFoldDB" id="A0A8C6Q1S3"/>
<keyword evidence="8 11" id="KW-0675">Receptor</keyword>
<reference evidence="14" key="2">
    <citation type="submission" date="2025-08" db="UniProtKB">
        <authorList>
            <consortium name="Ensembl"/>
        </authorList>
    </citation>
    <scope>IDENTIFICATION</scope>
</reference>
<feature type="transmembrane region" description="Helical" evidence="12">
    <location>
        <begin position="84"/>
        <end position="103"/>
    </location>
</feature>
<organism evidence="14 15">
    <name type="scientific">Nothobranchius furzeri</name>
    <name type="common">Turquoise killifish</name>
    <dbReference type="NCBI Taxonomy" id="105023"/>
    <lineage>
        <taxon>Eukaryota</taxon>
        <taxon>Metazoa</taxon>
        <taxon>Chordata</taxon>
        <taxon>Craniata</taxon>
        <taxon>Vertebrata</taxon>
        <taxon>Euteleostomi</taxon>
        <taxon>Actinopterygii</taxon>
        <taxon>Neopterygii</taxon>
        <taxon>Teleostei</taxon>
        <taxon>Neoteleostei</taxon>
        <taxon>Acanthomorphata</taxon>
        <taxon>Ovalentaria</taxon>
        <taxon>Atherinomorphae</taxon>
        <taxon>Cyprinodontiformes</taxon>
        <taxon>Nothobranchiidae</taxon>
        <taxon>Nothobranchius</taxon>
    </lineage>
</organism>
<keyword evidence="5 11" id="KW-0297">G-protein coupled receptor</keyword>
<dbReference type="GO" id="GO:0019957">
    <property type="term" value="F:C-C chemokine binding"/>
    <property type="evidence" value="ECO:0007669"/>
    <property type="project" value="TreeGrafter"/>
</dbReference>
<evidence type="ECO:0000313" key="14">
    <source>
        <dbReference type="Ensembl" id="ENSNFUP00015051644.1"/>
    </source>
</evidence>
<evidence type="ECO:0000256" key="2">
    <source>
        <dbReference type="ARBA" id="ARBA00022475"/>
    </source>
</evidence>
<evidence type="ECO:0000256" key="7">
    <source>
        <dbReference type="ARBA" id="ARBA00023157"/>
    </source>
</evidence>
<evidence type="ECO:0000256" key="4">
    <source>
        <dbReference type="ARBA" id="ARBA00022989"/>
    </source>
</evidence>
<dbReference type="GO" id="GO:0006955">
    <property type="term" value="P:immune response"/>
    <property type="evidence" value="ECO:0007669"/>
    <property type="project" value="TreeGrafter"/>
</dbReference>
<evidence type="ECO:0000256" key="6">
    <source>
        <dbReference type="ARBA" id="ARBA00023136"/>
    </source>
</evidence>
<name>A0A8C6Q1S3_NOTFU</name>
<dbReference type="GO" id="GO:0009897">
    <property type="term" value="C:external side of plasma membrane"/>
    <property type="evidence" value="ECO:0007669"/>
    <property type="project" value="TreeGrafter"/>
</dbReference>
<keyword evidence="3 11" id="KW-0812">Transmembrane</keyword>
<dbReference type="PROSITE" id="PS00237">
    <property type="entry name" value="G_PROTEIN_RECEP_F1_1"/>
    <property type="match status" value="1"/>
</dbReference>
<dbReference type="PANTHER" id="PTHR10489:SF957">
    <property type="entry name" value="B2 BRADYKININ RECEPTOR"/>
    <property type="match status" value="1"/>
</dbReference>
<evidence type="ECO:0000256" key="11">
    <source>
        <dbReference type="RuleBase" id="RU000688"/>
    </source>
</evidence>
<feature type="transmembrane region" description="Helical" evidence="12">
    <location>
        <begin position="51"/>
        <end position="72"/>
    </location>
</feature>
<comment type="subcellular location">
    <subcellularLocation>
        <location evidence="1">Cell membrane</location>
        <topology evidence="1">Multi-pass membrane protein</topology>
    </subcellularLocation>
</comment>
<keyword evidence="9" id="KW-0325">Glycoprotein</keyword>
<feature type="transmembrane region" description="Helical" evidence="12">
    <location>
        <begin position="293"/>
        <end position="319"/>
    </location>
</feature>
<evidence type="ECO:0000256" key="10">
    <source>
        <dbReference type="ARBA" id="ARBA00023224"/>
    </source>
</evidence>
<dbReference type="SUPFAM" id="SSF81321">
    <property type="entry name" value="Family A G protein-coupled receptor-like"/>
    <property type="match status" value="1"/>
</dbReference>
<evidence type="ECO:0000256" key="3">
    <source>
        <dbReference type="ARBA" id="ARBA00022692"/>
    </source>
</evidence>
<evidence type="ECO:0000313" key="15">
    <source>
        <dbReference type="Proteomes" id="UP000694548"/>
    </source>
</evidence>
<dbReference type="PRINTS" id="PR00425">
    <property type="entry name" value="BRADYKININR"/>
</dbReference>
<keyword evidence="10 11" id="KW-0807">Transducer</keyword>
<dbReference type="PRINTS" id="PR00237">
    <property type="entry name" value="GPCRRHODOPSN"/>
</dbReference>
<dbReference type="Ensembl" id="ENSNFUT00015053857.1">
    <property type="protein sequence ID" value="ENSNFUP00015051644.1"/>
    <property type="gene ID" value="ENSNFUG00015024162.1"/>
</dbReference>
<dbReference type="InterPro" id="IPR050119">
    <property type="entry name" value="CCR1-9-like"/>
</dbReference>
<keyword evidence="6 12" id="KW-0472">Membrane</keyword>
<feature type="transmembrane region" description="Helical" evidence="12">
    <location>
        <begin position="212"/>
        <end position="232"/>
    </location>
</feature>
<evidence type="ECO:0000256" key="1">
    <source>
        <dbReference type="ARBA" id="ARBA00004651"/>
    </source>
</evidence>
<evidence type="ECO:0000256" key="9">
    <source>
        <dbReference type="ARBA" id="ARBA00023180"/>
    </source>
</evidence>
<keyword evidence="7" id="KW-1015">Disulfide bond</keyword>
<dbReference type="GO" id="GO:0060326">
    <property type="term" value="P:cell chemotaxis"/>
    <property type="evidence" value="ECO:0007669"/>
    <property type="project" value="TreeGrafter"/>
</dbReference>
<dbReference type="InterPro" id="IPR017452">
    <property type="entry name" value="GPCR_Rhodpsn_7TM"/>
</dbReference>
<gene>
    <name evidence="14" type="primary">BDKRB2</name>
</gene>
<dbReference type="PROSITE" id="PS50262">
    <property type="entry name" value="G_PROTEIN_RECEP_F1_2"/>
    <property type="match status" value="1"/>
</dbReference>
<dbReference type="GO" id="GO:0004947">
    <property type="term" value="F:bradykinin receptor activity"/>
    <property type="evidence" value="ECO:0007669"/>
    <property type="project" value="InterPro"/>
</dbReference>
<keyword evidence="2" id="KW-1003">Cell membrane</keyword>
<evidence type="ECO:0000256" key="12">
    <source>
        <dbReference type="SAM" id="Phobius"/>
    </source>
</evidence>
<feature type="transmembrane region" description="Helical" evidence="12">
    <location>
        <begin position="123"/>
        <end position="141"/>
    </location>
</feature>
<reference evidence="14" key="3">
    <citation type="submission" date="2025-09" db="UniProtKB">
        <authorList>
            <consortium name="Ensembl"/>
        </authorList>
    </citation>
    <scope>IDENTIFICATION</scope>
</reference>
<dbReference type="InterPro" id="IPR000276">
    <property type="entry name" value="GPCR_Rhodpsn"/>
</dbReference>
<dbReference type="PANTHER" id="PTHR10489">
    <property type="entry name" value="CELL ADHESION MOLECULE"/>
    <property type="match status" value="1"/>
</dbReference>
<evidence type="ECO:0000256" key="8">
    <source>
        <dbReference type="ARBA" id="ARBA00023170"/>
    </source>
</evidence>
<protein>
    <submittedName>
        <fullName evidence="14">Bradykinin receptor B2</fullName>
    </submittedName>
</protein>
<dbReference type="Proteomes" id="UP000694548">
    <property type="component" value="Chromosome sgr16"/>
</dbReference>
<reference evidence="14" key="1">
    <citation type="submission" date="2014-08" db="EMBL/GenBank/DDBJ databases">
        <authorList>
            <person name="Senf B."/>
            <person name="Petzold A."/>
            <person name="Downie B.R."/>
            <person name="Koch P."/>
            <person name="Platzer M."/>
        </authorList>
    </citation>
    <scope>NUCLEOTIDE SEQUENCE [LARGE SCALE GENOMIC DNA]</scope>
    <source>
        <strain evidence="14">GRZ</strain>
    </source>
</reference>
<evidence type="ECO:0000259" key="13">
    <source>
        <dbReference type="PROSITE" id="PS50262"/>
    </source>
</evidence>
<feature type="transmembrane region" description="Helical" evidence="12">
    <location>
        <begin position="253"/>
        <end position="273"/>
    </location>
</feature>
<keyword evidence="4 12" id="KW-1133">Transmembrane helix</keyword>
<evidence type="ECO:0000256" key="5">
    <source>
        <dbReference type="ARBA" id="ARBA00023040"/>
    </source>
</evidence>
<keyword evidence="15" id="KW-1185">Reference proteome</keyword>
<dbReference type="GO" id="GO:0016493">
    <property type="term" value="F:C-C chemokine receptor activity"/>
    <property type="evidence" value="ECO:0007669"/>
    <property type="project" value="TreeGrafter"/>
</dbReference>
<dbReference type="GO" id="GO:0007204">
    <property type="term" value="P:positive regulation of cytosolic calcium ion concentration"/>
    <property type="evidence" value="ECO:0007669"/>
    <property type="project" value="TreeGrafter"/>
</dbReference>
<accession>A0A8C6Q1S3</accession>
<feature type="transmembrane region" description="Helical" evidence="12">
    <location>
        <begin position="161"/>
        <end position="182"/>
    </location>
</feature>
<sequence length="362" mass="41348">ISKHLEFTLSLQSLSHLPAIYLSKTVEKIPSNFSECVFTTNEWIFSVIPPYIMTVSILGILLNSFVLMVFSLHKKSCTMTEIHLSNLAAADLLLVSFLPFYAVYVFNHFNWTFGLAMCKFVNLSILMNTYCSIYFMVLVSIDRYLALVHPMFYERISEKKFAKLGCMVVWILGFIFGLPALIHRDLKPSYNQTFCYLNFPSRTTQLISDTSISLFGFITPIFIISFCTFKIIKALRSGSKEIKSAEKMHQKMTTLVLAVLLAFLICWVPYHLLKLLYLLKDADMLTSCSVFNHLLICSQIFTYLAFFNSTLNPILYCLVGKTFQKKVKELFKLSNQKSNMAINDPSTSTKLYGSAQSEENAL</sequence>
<comment type="similarity">
    <text evidence="11">Belongs to the G-protein coupled receptor 1 family.</text>
</comment>
<proteinExistence type="inferred from homology"/>
<dbReference type="Gene3D" id="1.20.1070.10">
    <property type="entry name" value="Rhodopsin 7-helix transmembrane proteins"/>
    <property type="match status" value="1"/>
</dbReference>
<dbReference type="GO" id="GO:0019722">
    <property type="term" value="P:calcium-mediated signaling"/>
    <property type="evidence" value="ECO:0007669"/>
    <property type="project" value="TreeGrafter"/>
</dbReference>